<evidence type="ECO:0000256" key="2">
    <source>
        <dbReference type="ARBA" id="ARBA00023316"/>
    </source>
</evidence>
<evidence type="ECO:0000313" key="7">
    <source>
        <dbReference type="Proteomes" id="UP000433101"/>
    </source>
</evidence>
<accession>A0A7X3LXK0</accession>
<sequence>MRPKKQNASQASSTAFSFFTTPRGASITATALLCIAVAGCSSGPGEKKVKFSSAKYGVPASPKVVADGKPVPKGGGRSVVGKPYKVAGKWYKPKRDPNYKKVGYASWYGPTFHGRMTANGEVFDRHALTAAHTTLPLPSYARVTNLENGRSVTVRVNDRGPFHGNREIDLSERVATMLDYKSKGVAKVKVEYVGPARLDGKDEEFLVASYSGPGSTTPGGTLPGTLLAQATPPAAIQGEAPVPQTRPYAAFVSVASANVASQSIDVAAFDPALAFEASGKTVQVASANTFAPAASPAQPYDLTPPAVSAYSDGTPHPQPGILGVLPAETSRFERGSAVSSYSAKGRISAAYSAVSEIGGGVSLTRLAAKLPE</sequence>
<dbReference type="EC" id="4.2.2.-" evidence="3"/>
<feature type="domain" description="RlpA-like protein double-psi beta-barrel" evidence="5">
    <location>
        <begin position="102"/>
        <end position="190"/>
    </location>
</feature>
<dbReference type="InterPro" id="IPR034718">
    <property type="entry name" value="RlpA"/>
</dbReference>
<evidence type="ECO:0000259" key="5">
    <source>
        <dbReference type="Pfam" id="PF03330"/>
    </source>
</evidence>
<proteinExistence type="inferred from homology"/>
<dbReference type="NCBIfam" id="TIGR00413">
    <property type="entry name" value="rlpA"/>
    <property type="match status" value="1"/>
</dbReference>
<comment type="similarity">
    <text evidence="3 4">Belongs to the RlpA family.</text>
</comment>
<name>A0A7X3LXK0_9HYPH</name>
<dbReference type="CDD" id="cd22268">
    <property type="entry name" value="DPBB_RlpA-like"/>
    <property type="match status" value="1"/>
</dbReference>
<dbReference type="GO" id="GO:0009279">
    <property type="term" value="C:cell outer membrane"/>
    <property type="evidence" value="ECO:0007669"/>
    <property type="project" value="TreeGrafter"/>
</dbReference>
<dbReference type="GO" id="GO:0071555">
    <property type="term" value="P:cell wall organization"/>
    <property type="evidence" value="ECO:0007669"/>
    <property type="project" value="UniProtKB-KW"/>
</dbReference>
<dbReference type="Gene3D" id="2.40.40.10">
    <property type="entry name" value="RlpA-like domain"/>
    <property type="match status" value="1"/>
</dbReference>
<evidence type="ECO:0000256" key="3">
    <source>
        <dbReference type="HAMAP-Rule" id="MF_02071"/>
    </source>
</evidence>
<dbReference type="RefSeq" id="WP_160777176.1">
    <property type="nucleotide sequence ID" value="NZ_WUMV01000009.1"/>
</dbReference>
<evidence type="ECO:0000256" key="4">
    <source>
        <dbReference type="RuleBase" id="RU003495"/>
    </source>
</evidence>
<dbReference type="InterPro" id="IPR009009">
    <property type="entry name" value="RlpA-like_DPBB"/>
</dbReference>
<reference evidence="6 7" key="1">
    <citation type="submission" date="2019-12" db="EMBL/GenBank/DDBJ databases">
        <authorList>
            <person name="Li M."/>
        </authorList>
    </citation>
    <scope>NUCLEOTIDE SEQUENCE [LARGE SCALE GENOMIC DNA]</scope>
    <source>
        <strain evidence="6 7">GBMRC 2046</strain>
    </source>
</reference>
<dbReference type="GO" id="GO:0000270">
    <property type="term" value="P:peptidoglycan metabolic process"/>
    <property type="evidence" value="ECO:0007669"/>
    <property type="project" value="UniProtKB-UniRule"/>
</dbReference>
<dbReference type="HAMAP" id="MF_02071">
    <property type="entry name" value="RlpA"/>
    <property type="match status" value="1"/>
</dbReference>
<dbReference type="Pfam" id="PF03330">
    <property type="entry name" value="DPBB_1"/>
    <property type="match status" value="1"/>
</dbReference>
<comment type="caution">
    <text evidence="6">The sequence shown here is derived from an EMBL/GenBank/DDBJ whole genome shotgun (WGS) entry which is preliminary data.</text>
</comment>
<evidence type="ECO:0000256" key="1">
    <source>
        <dbReference type="ARBA" id="ARBA00023239"/>
    </source>
</evidence>
<keyword evidence="2 3" id="KW-0961">Cell wall biogenesis/degradation</keyword>
<dbReference type="PANTHER" id="PTHR34183">
    <property type="entry name" value="ENDOLYTIC PEPTIDOGLYCAN TRANSGLYCOSYLASE RLPA"/>
    <property type="match status" value="1"/>
</dbReference>
<dbReference type="GO" id="GO:0008932">
    <property type="term" value="F:lytic endotransglycosylase activity"/>
    <property type="evidence" value="ECO:0007669"/>
    <property type="project" value="UniProtKB-UniRule"/>
</dbReference>
<protein>
    <recommendedName>
        <fullName evidence="3">Endolytic peptidoglycan transglycosylase RlpA</fullName>
        <ecNumber evidence="3">4.2.2.-</ecNumber>
    </recommendedName>
</protein>
<dbReference type="EMBL" id="WUMV01000009">
    <property type="protein sequence ID" value="MXN66922.1"/>
    <property type="molecule type" value="Genomic_DNA"/>
</dbReference>
<dbReference type="Proteomes" id="UP000433101">
    <property type="component" value="Unassembled WGS sequence"/>
</dbReference>
<dbReference type="PANTHER" id="PTHR34183:SF1">
    <property type="entry name" value="ENDOLYTIC PEPTIDOGLYCAN TRANSGLYCOSYLASE RLPA"/>
    <property type="match status" value="1"/>
</dbReference>
<dbReference type="InterPro" id="IPR036908">
    <property type="entry name" value="RlpA-like_sf"/>
</dbReference>
<organism evidence="6 7">
    <name type="scientific">Stappia sediminis</name>
    <dbReference type="NCBI Taxonomy" id="2692190"/>
    <lineage>
        <taxon>Bacteria</taxon>
        <taxon>Pseudomonadati</taxon>
        <taxon>Pseudomonadota</taxon>
        <taxon>Alphaproteobacteria</taxon>
        <taxon>Hyphomicrobiales</taxon>
        <taxon>Stappiaceae</taxon>
        <taxon>Stappia</taxon>
    </lineage>
</organism>
<dbReference type="SUPFAM" id="SSF50685">
    <property type="entry name" value="Barwin-like endoglucanases"/>
    <property type="match status" value="1"/>
</dbReference>
<keyword evidence="7" id="KW-1185">Reference proteome</keyword>
<dbReference type="AlphaFoldDB" id="A0A7X3LXK0"/>
<gene>
    <name evidence="3" type="primary">rlpA</name>
    <name evidence="6" type="ORF">GR183_18560</name>
</gene>
<keyword evidence="1 3" id="KW-0456">Lyase</keyword>
<dbReference type="InterPro" id="IPR012997">
    <property type="entry name" value="RplA"/>
</dbReference>
<comment type="function">
    <text evidence="3">Lytic transglycosylase with a strong preference for naked glycan strands that lack stem peptides.</text>
</comment>
<evidence type="ECO:0000313" key="6">
    <source>
        <dbReference type="EMBL" id="MXN66922.1"/>
    </source>
</evidence>